<name>A0A8I3ACT0_9AGAM</name>
<reference evidence="1" key="1">
    <citation type="submission" date="2021-03" db="EMBL/GenBank/DDBJ databases">
        <title>Evolutionary innovations through gain and loss of genes in the ectomycorrhizal Boletales.</title>
        <authorList>
            <person name="Wu G."/>
            <person name="Miyauchi S."/>
            <person name="Morin E."/>
            <person name="Yang Z.-L."/>
            <person name="Xu J."/>
            <person name="Martin F.M."/>
        </authorList>
    </citation>
    <scope>NUCLEOTIDE SEQUENCE</scope>
    <source>
        <strain evidence="1">BR01</strain>
    </source>
</reference>
<gene>
    <name evidence="1" type="ORF">JVT61DRAFT_14401</name>
</gene>
<dbReference type="EMBL" id="JAGFBS010000008">
    <property type="protein sequence ID" value="KAG6377645.1"/>
    <property type="molecule type" value="Genomic_DNA"/>
</dbReference>
<evidence type="ECO:0000313" key="2">
    <source>
        <dbReference type="Proteomes" id="UP000683000"/>
    </source>
</evidence>
<sequence length="75" mass="8622">MPPSQLHTMYTPVAGFCCRGHFFNFDTMHLTELSRFVDKLKGVYMTNYSHMGILETLCRMVISLTILPESRSESC</sequence>
<dbReference type="AlphaFoldDB" id="A0A8I3ACT0"/>
<evidence type="ECO:0000313" key="1">
    <source>
        <dbReference type="EMBL" id="KAG6377645.1"/>
    </source>
</evidence>
<dbReference type="OrthoDB" id="4161428at2759"/>
<comment type="caution">
    <text evidence="1">The sequence shown here is derived from an EMBL/GenBank/DDBJ whole genome shotgun (WGS) entry which is preliminary data.</text>
</comment>
<protein>
    <submittedName>
        <fullName evidence="1">Uncharacterized protein</fullName>
    </submittedName>
</protein>
<accession>A0A8I3ACT0</accession>
<dbReference type="Proteomes" id="UP000683000">
    <property type="component" value="Unassembled WGS sequence"/>
</dbReference>
<organism evidence="1 2">
    <name type="scientific">Boletus reticuloceps</name>
    <dbReference type="NCBI Taxonomy" id="495285"/>
    <lineage>
        <taxon>Eukaryota</taxon>
        <taxon>Fungi</taxon>
        <taxon>Dikarya</taxon>
        <taxon>Basidiomycota</taxon>
        <taxon>Agaricomycotina</taxon>
        <taxon>Agaricomycetes</taxon>
        <taxon>Agaricomycetidae</taxon>
        <taxon>Boletales</taxon>
        <taxon>Boletineae</taxon>
        <taxon>Boletaceae</taxon>
        <taxon>Boletoideae</taxon>
        <taxon>Boletus</taxon>
    </lineage>
</organism>
<proteinExistence type="predicted"/>
<keyword evidence="2" id="KW-1185">Reference proteome</keyword>